<comment type="caution">
    <text evidence="15">The sequence shown here is derived from an EMBL/GenBank/DDBJ whole genome shotgun (WGS) entry which is preliminary data.</text>
</comment>
<dbReference type="InterPro" id="IPR001986">
    <property type="entry name" value="Enolpyruvate_Tfrase_dom"/>
</dbReference>
<dbReference type="GO" id="GO:0051301">
    <property type="term" value="P:cell division"/>
    <property type="evidence" value="ECO:0007669"/>
    <property type="project" value="UniProtKB-KW"/>
</dbReference>
<evidence type="ECO:0000256" key="8">
    <source>
        <dbReference type="ARBA" id="ARBA00023306"/>
    </source>
</evidence>
<organism evidence="15 16">
    <name type="scientific">Pseudoxanthomonas broegbernensis</name>
    <dbReference type="NCBI Taxonomy" id="83619"/>
    <lineage>
        <taxon>Bacteria</taxon>
        <taxon>Pseudomonadati</taxon>
        <taxon>Pseudomonadota</taxon>
        <taxon>Gammaproteobacteria</taxon>
        <taxon>Lysobacterales</taxon>
        <taxon>Lysobacteraceae</taxon>
        <taxon>Pseudoxanthomonas</taxon>
    </lineage>
</organism>
<evidence type="ECO:0000259" key="14">
    <source>
        <dbReference type="Pfam" id="PF00275"/>
    </source>
</evidence>
<reference evidence="15 16" key="1">
    <citation type="submission" date="2017-10" db="EMBL/GenBank/DDBJ databases">
        <title>Whole genome sequencing of Pseudoxanthomonas broegbernensis DSM 12573(T).</title>
        <authorList>
            <person name="Kumar S."/>
            <person name="Bansal K."/>
            <person name="Kaur A."/>
            <person name="Patil P."/>
            <person name="Sharma S."/>
            <person name="Patil P.B."/>
        </authorList>
    </citation>
    <scope>NUCLEOTIDE SEQUENCE [LARGE SCALE GENOMIC DNA]</scope>
    <source>
        <strain evidence="15 16">DSM 12573</strain>
    </source>
</reference>
<dbReference type="GO" id="GO:0005737">
    <property type="term" value="C:cytoplasm"/>
    <property type="evidence" value="ECO:0007669"/>
    <property type="project" value="UniProtKB-SubCell"/>
</dbReference>
<keyword evidence="16" id="KW-1185">Reference proteome</keyword>
<keyword evidence="8 13" id="KW-0131">Cell cycle</keyword>
<dbReference type="GO" id="GO:0008360">
    <property type="term" value="P:regulation of cell shape"/>
    <property type="evidence" value="ECO:0007669"/>
    <property type="project" value="UniProtKB-KW"/>
</dbReference>
<dbReference type="Proteomes" id="UP000462066">
    <property type="component" value="Unassembled WGS sequence"/>
</dbReference>
<evidence type="ECO:0000256" key="13">
    <source>
        <dbReference type="HAMAP-Rule" id="MF_00111"/>
    </source>
</evidence>
<dbReference type="SUPFAM" id="SSF55205">
    <property type="entry name" value="EPT/RTPC-like"/>
    <property type="match status" value="1"/>
</dbReference>
<evidence type="ECO:0000256" key="3">
    <source>
        <dbReference type="ARBA" id="ARBA00022490"/>
    </source>
</evidence>
<dbReference type="HAMAP" id="MF_00111">
    <property type="entry name" value="MurA"/>
    <property type="match status" value="1"/>
</dbReference>
<comment type="subcellular location">
    <subcellularLocation>
        <location evidence="1 13">Cytoplasm</location>
    </subcellularLocation>
</comment>
<keyword evidence="9 13" id="KW-0961">Cell wall biogenesis/degradation</keyword>
<dbReference type="Pfam" id="PF00275">
    <property type="entry name" value="EPSP_synthase"/>
    <property type="match status" value="1"/>
</dbReference>
<keyword evidence="6 13" id="KW-0133">Cell shape</keyword>
<keyword evidence="5 13" id="KW-0808">Transferase</keyword>
<dbReference type="GO" id="GO:0008760">
    <property type="term" value="F:UDP-N-acetylglucosamine 1-carboxyvinyltransferase activity"/>
    <property type="evidence" value="ECO:0007669"/>
    <property type="project" value="UniProtKB-UniRule"/>
</dbReference>
<feature type="binding site" evidence="13">
    <location>
        <position position="311"/>
    </location>
    <ligand>
        <name>UDP-N-acetyl-alpha-D-glucosamine</name>
        <dbReference type="ChEBI" id="CHEBI:57705"/>
    </ligand>
</feature>
<comment type="catalytic activity">
    <reaction evidence="12 13">
        <text>phosphoenolpyruvate + UDP-N-acetyl-alpha-D-glucosamine = UDP-N-acetyl-3-O-(1-carboxyvinyl)-alpha-D-glucosamine + phosphate</text>
        <dbReference type="Rhea" id="RHEA:18681"/>
        <dbReference type="ChEBI" id="CHEBI:43474"/>
        <dbReference type="ChEBI" id="CHEBI:57705"/>
        <dbReference type="ChEBI" id="CHEBI:58702"/>
        <dbReference type="ChEBI" id="CHEBI:68483"/>
        <dbReference type="EC" id="2.5.1.7"/>
    </reaction>
</comment>
<dbReference type="PANTHER" id="PTHR43783:SF1">
    <property type="entry name" value="UDP-N-ACETYLGLUCOSAMINE 1-CARBOXYVINYLTRANSFERASE"/>
    <property type="match status" value="1"/>
</dbReference>
<feature type="binding site" evidence="13">
    <location>
        <begin position="22"/>
        <end position="23"/>
    </location>
    <ligand>
        <name>phosphoenolpyruvate</name>
        <dbReference type="ChEBI" id="CHEBI:58702"/>
    </ligand>
</feature>
<dbReference type="NCBIfam" id="NF006873">
    <property type="entry name" value="PRK09369.1"/>
    <property type="match status" value="1"/>
</dbReference>
<dbReference type="InterPro" id="IPR005750">
    <property type="entry name" value="UDP_GlcNAc_COvinyl_MurA"/>
</dbReference>
<dbReference type="UniPathway" id="UPA00219"/>
<evidence type="ECO:0000256" key="6">
    <source>
        <dbReference type="ARBA" id="ARBA00022960"/>
    </source>
</evidence>
<dbReference type="GO" id="GO:0071555">
    <property type="term" value="P:cell wall organization"/>
    <property type="evidence" value="ECO:0007669"/>
    <property type="project" value="UniProtKB-KW"/>
</dbReference>
<dbReference type="Gene3D" id="3.65.10.10">
    <property type="entry name" value="Enolpyruvate transferase domain"/>
    <property type="match status" value="2"/>
</dbReference>
<evidence type="ECO:0000256" key="9">
    <source>
        <dbReference type="ARBA" id="ARBA00023316"/>
    </source>
</evidence>
<dbReference type="EMBL" id="MWIP01000021">
    <property type="protein sequence ID" value="KAF1684852.1"/>
    <property type="molecule type" value="Genomic_DNA"/>
</dbReference>
<comment type="caution">
    <text evidence="13">Lacks conserved residue(s) required for the propagation of feature annotation.</text>
</comment>
<protein>
    <recommendedName>
        <fullName evidence="13">UDP-N-acetylglucosamine 1-carboxyvinyltransferase</fullName>
        <ecNumber evidence="13">2.5.1.7</ecNumber>
    </recommendedName>
    <alternativeName>
        <fullName evidence="13">Enoylpyruvate transferase</fullName>
    </alternativeName>
    <alternativeName>
        <fullName evidence="13">UDP-N-acetylglucosamine enolpyruvyl transferase</fullName>
        <shortName evidence="13">EPT</shortName>
    </alternativeName>
</protein>
<accession>A0A7V8K625</accession>
<dbReference type="PANTHER" id="PTHR43783">
    <property type="entry name" value="UDP-N-ACETYLGLUCOSAMINE 1-CARBOXYVINYLTRANSFERASE"/>
    <property type="match status" value="1"/>
</dbReference>
<gene>
    <name evidence="13 15" type="primary">murA</name>
    <name evidence="15" type="ORF">B1992_14135</name>
</gene>
<evidence type="ECO:0000256" key="10">
    <source>
        <dbReference type="ARBA" id="ARBA00023317"/>
    </source>
</evidence>
<dbReference type="RefSeq" id="WP_162312156.1">
    <property type="nucleotide sequence ID" value="NZ_JACHGU010000003.1"/>
</dbReference>
<feature type="binding site" evidence="13">
    <location>
        <begin position="127"/>
        <end position="131"/>
    </location>
    <ligand>
        <name>UDP-N-acetyl-alpha-D-glucosamine</name>
        <dbReference type="ChEBI" id="CHEBI:57705"/>
    </ligand>
</feature>
<dbReference type="NCBIfam" id="TIGR01072">
    <property type="entry name" value="murA"/>
    <property type="match status" value="1"/>
</dbReference>
<evidence type="ECO:0000256" key="11">
    <source>
        <dbReference type="ARBA" id="ARBA00038367"/>
    </source>
</evidence>
<evidence type="ECO:0000256" key="12">
    <source>
        <dbReference type="ARBA" id="ARBA00047527"/>
    </source>
</evidence>
<evidence type="ECO:0000256" key="5">
    <source>
        <dbReference type="ARBA" id="ARBA00022679"/>
    </source>
</evidence>
<feature type="modified residue" description="2-(S-cysteinyl)pyruvic acid O-phosphothioketal" evidence="13">
    <location>
        <position position="122"/>
    </location>
</feature>
<feature type="domain" description="Enolpyruvate transferase" evidence="14">
    <location>
        <begin position="7"/>
        <end position="412"/>
    </location>
</feature>
<evidence type="ECO:0000313" key="16">
    <source>
        <dbReference type="Proteomes" id="UP000462066"/>
    </source>
</evidence>
<feature type="binding site" evidence="13">
    <location>
        <position position="333"/>
    </location>
    <ligand>
        <name>UDP-N-acetyl-alpha-D-glucosamine</name>
        <dbReference type="ChEBI" id="CHEBI:57705"/>
    </ligand>
</feature>
<keyword evidence="10 13" id="KW-0670">Pyruvate</keyword>
<dbReference type="EC" id="2.5.1.7" evidence="13"/>
<evidence type="ECO:0000256" key="2">
    <source>
        <dbReference type="ARBA" id="ARBA00004752"/>
    </source>
</evidence>
<sequence>MQKIVVNGGVPLRGEVAISGAKNAVLPILCATLLADAPVEVVNVPHLHDVVTTLKLLGELGAGVEFDQGTLSRGSGLVVDPRRVNQHVAPYELVKTMRASILVLGPLLARYGAAEVSLPGGCAIGSRPVDQHIKGLQALGAEIGVEGGYIKARARRLKGARFVFDMVTVTGTENVMAAATLAEGTTVLENAAMEPEVADLANCLNALGARIEGAGTSRITIHGVERLSGGRHAVLPDRIETGTFLVAAAMTGGRVTARRARPDTLEAVLDKLQEAGAEITVAADSITLDMHGRRPKAVSLTTAPYPAFPTDMQAQFMALNCVAEGVGVISETIFENRFMHVNELLRLGADIQVDGHTAIVRGVERLGGAPVMATDLRASASLILAGLVAEGQTTIDRIYHLDRGYENIEEKLGALGARIRRVSGRGDA</sequence>
<evidence type="ECO:0000256" key="7">
    <source>
        <dbReference type="ARBA" id="ARBA00022984"/>
    </source>
</evidence>
<feature type="active site" description="Proton donor" evidence="13">
    <location>
        <position position="122"/>
    </location>
</feature>
<keyword evidence="3 13" id="KW-0963">Cytoplasm</keyword>
<dbReference type="AlphaFoldDB" id="A0A7V8K625"/>
<comment type="similarity">
    <text evidence="11 13">Belongs to the EPSP synthase family. MurA subfamily.</text>
</comment>
<proteinExistence type="inferred from homology"/>
<keyword evidence="7 13" id="KW-0573">Peptidoglycan synthesis</keyword>
<evidence type="ECO:0000313" key="15">
    <source>
        <dbReference type="EMBL" id="KAF1684852.1"/>
    </source>
</evidence>
<dbReference type="GO" id="GO:0019277">
    <property type="term" value="P:UDP-N-acetylgalactosamine biosynthetic process"/>
    <property type="evidence" value="ECO:0007669"/>
    <property type="project" value="InterPro"/>
</dbReference>
<comment type="function">
    <text evidence="13">Cell wall formation. Adds enolpyruvyl to UDP-N-acetylglucosamine.</text>
</comment>
<evidence type="ECO:0000256" key="1">
    <source>
        <dbReference type="ARBA" id="ARBA00004496"/>
    </source>
</evidence>
<dbReference type="InterPro" id="IPR036968">
    <property type="entry name" value="Enolpyruvate_Tfrase_sf"/>
</dbReference>
<feature type="binding site" evidence="13">
    <location>
        <position position="98"/>
    </location>
    <ligand>
        <name>UDP-N-acetyl-alpha-D-glucosamine</name>
        <dbReference type="ChEBI" id="CHEBI:57705"/>
    </ligand>
</feature>
<dbReference type="CDD" id="cd01555">
    <property type="entry name" value="UdpNAET"/>
    <property type="match status" value="1"/>
</dbReference>
<dbReference type="GO" id="GO:0009252">
    <property type="term" value="P:peptidoglycan biosynthetic process"/>
    <property type="evidence" value="ECO:0007669"/>
    <property type="project" value="UniProtKB-UniRule"/>
</dbReference>
<keyword evidence="4 13" id="KW-0132">Cell division</keyword>
<evidence type="ECO:0000256" key="4">
    <source>
        <dbReference type="ARBA" id="ARBA00022618"/>
    </source>
</evidence>
<dbReference type="InterPro" id="IPR013792">
    <property type="entry name" value="RNA3'P_cycl/enolpyr_Trfase_a/b"/>
</dbReference>
<name>A0A7V8K625_9GAMM</name>
<dbReference type="FunFam" id="3.65.10.10:FF:000002">
    <property type="entry name" value="UDP-N-acetylglucosamine 1-carboxyvinyltransferase"/>
    <property type="match status" value="1"/>
</dbReference>
<dbReference type="InterPro" id="IPR050068">
    <property type="entry name" value="MurA_subfamily"/>
</dbReference>
<comment type="pathway">
    <text evidence="2 13">Cell wall biogenesis; peptidoglycan biosynthesis.</text>
</comment>